<dbReference type="EMBL" id="CAWUFR010001109">
    <property type="protein sequence ID" value="CAK6982798.1"/>
    <property type="molecule type" value="Genomic_DNA"/>
</dbReference>
<proteinExistence type="predicted"/>
<evidence type="ECO:0000313" key="1">
    <source>
        <dbReference type="EMBL" id="CAK6982798.1"/>
    </source>
</evidence>
<organism evidence="1 2">
    <name type="scientific">Scomber scombrus</name>
    <name type="common">Atlantic mackerel</name>
    <name type="synonym">Scomber vernalis</name>
    <dbReference type="NCBI Taxonomy" id="13677"/>
    <lineage>
        <taxon>Eukaryota</taxon>
        <taxon>Metazoa</taxon>
        <taxon>Chordata</taxon>
        <taxon>Craniata</taxon>
        <taxon>Vertebrata</taxon>
        <taxon>Euteleostomi</taxon>
        <taxon>Actinopterygii</taxon>
        <taxon>Neopterygii</taxon>
        <taxon>Teleostei</taxon>
        <taxon>Neoteleostei</taxon>
        <taxon>Acanthomorphata</taxon>
        <taxon>Pelagiaria</taxon>
        <taxon>Scombriformes</taxon>
        <taxon>Scombridae</taxon>
        <taxon>Scomber</taxon>
    </lineage>
</organism>
<dbReference type="Proteomes" id="UP001314229">
    <property type="component" value="Unassembled WGS sequence"/>
</dbReference>
<evidence type="ECO:0000313" key="2">
    <source>
        <dbReference type="Proteomes" id="UP001314229"/>
    </source>
</evidence>
<dbReference type="AlphaFoldDB" id="A0AAV1QGZ8"/>
<reference evidence="1 2" key="1">
    <citation type="submission" date="2024-01" db="EMBL/GenBank/DDBJ databases">
        <authorList>
            <person name="Alioto T."/>
            <person name="Alioto T."/>
            <person name="Gomez Garrido J."/>
        </authorList>
    </citation>
    <scope>NUCLEOTIDE SEQUENCE [LARGE SCALE GENOMIC DNA]</scope>
</reference>
<name>A0AAV1QGZ8_SCOSC</name>
<accession>A0AAV1QGZ8</accession>
<gene>
    <name evidence="1" type="ORF">FSCOSCO3_A024020</name>
</gene>
<keyword evidence="2" id="KW-1185">Reference proteome</keyword>
<comment type="caution">
    <text evidence="1">The sequence shown here is derived from an EMBL/GenBank/DDBJ whole genome shotgun (WGS) entry which is preliminary data.</text>
</comment>
<protein>
    <submittedName>
        <fullName evidence="1">Uncharacterized protein</fullName>
    </submittedName>
</protein>
<sequence>LKSKPTKWSELHSHLEAHMKGGVLFKANVELPDILTIDNTQVEEAAHLIAKLFESTMDLTDEDKELFLEPFKFSFYNIEDVDVL</sequence>
<feature type="non-terminal residue" evidence="1">
    <location>
        <position position="1"/>
    </location>
</feature>